<protein>
    <submittedName>
        <fullName evidence="1">Uncharacterized protein</fullName>
    </submittedName>
</protein>
<reference evidence="1" key="2">
    <citation type="submission" date="2020-09" db="EMBL/GenBank/DDBJ databases">
        <title>Novel species in genus Aeromicrobium.</title>
        <authorList>
            <person name="Zhang G."/>
        </authorList>
    </citation>
    <scope>NUCLEOTIDE SEQUENCE</scope>
    <source>
        <strain evidence="1">SSW1-57</strain>
    </source>
</reference>
<dbReference type="EMBL" id="JACWMT010000004">
    <property type="protein sequence ID" value="MBD1271877.1"/>
    <property type="molecule type" value="Genomic_DNA"/>
</dbReference>
<dbReference type="AlphaFoldDB" id="A0A8I0FWF6"/>
<gene>
    <name evidence="2" type="ORF">BJ975_002308</name>
    <name evidence="1" type="ORF">IDH50_16650</name>
</gene>
<evidence type="ECO:0000313" key="2">
    <source>
        <dbReference type="EMBL" id="NYI38933.1"/>
    </source>
</evidence>
<name>A0A8I0FWF6_9ACTN</name>
<proteinExistence type="predicted"/>
<evidence type="ECO:0000313" key="1">
    <source>
        <dbReference type="EMBL" id="MBD1271877.1"/>
    </source>
</evidence>
<reference evidence="2 3" key="1">
    <citation type="submission" date="2020-07" db="EMBL/GenBank/DDBJ databases">
        <title>Sequencing the genomes of 1000 actinobacteria strains.</title>
        <authorList>
            <person name="Klenk H.-P."/>
        </authorList>
    </citation>
    <scope>NUCLEOTIDE SEQUENCE [LARGE SCALE GENOMIC DNA]</scope>
    <source>
        <strain evidence="2 3">DSM 19087</strain>
    </source>
</reference>
<keyword evidence="3" id="KW-1185">Reference proteome</keyword>
<evidence type="ECO:0000313" key="4">
    <source>
        <dbReference type="Proteomes" id="UP000659061"/>
    </source>
</evidence>
<organism evidence="1 4">
    <name type="scientific">Aeromicrobium tamlense</name>
    <dbReference type="NCBI Taxonomy" id="375541"/>
    <lineage>
        <taxon>Bacteria</taxon>
        <taxon>Bacillati</taxon>
        <taxon>Actinomycetota</taxon>
        <taxon>Actinomycetes</taxon>
        <taxon>Propionibacteriales</taxon>
        <taxon>Nocardioidaceae</taxon>
        <taxon>Aeromicrobium</taxon>
    </lineage>
</organism>
<comment type="caution">
    <text evidence="1">The sequence shown here is derived from an EMBL/GenBank/DDBJ whole genome shotgun (WGS) entry which is preliminary data.</text>
</comment>
<dbReference type="Proteomes" id="UP000587211">
    <property type="component" value="Unassembled WGS sequence"/>
</dbReference>
<accession>A0A8I0FWF6</accession>
<dbReference type="Proteomes" id="UP000659061">
    <property type="component" value="Unassembled WGS sequence"/>
</dbReference>
<dbReference type="EMBL" id="JACBZN010000001">
    <property type="protein sequence ID" value="NYI38933.1"/>
    <property type="molecule type" value="Genomic_DNA"/>
</dbReference>
<sequence>MNRITWQQARRTALVLSCATFFTTFTVIGQVADPGPAPDPTHRLAQAR</sequence>
<dbReference type="RefSeq" id="WP_179426083.1">
    <property type="nucleotide sequence ID" value="NZ_BAAAMP010000002.1"/>
</dbReference>
<evidence type="ECO:0000313" key="3">
    <source>
        <dbReference type="Proteomes" id="UP000587211"/>
    </source>
</evidence>